<evidence type="ECO:0008006" key="12">
    <source>
        <dbReference type="Google" id="ProtNLM"/>
    </source>
</evidence>
<evidence type="ECO:0000313" key="11">
    <source>
        <dbReference type="Proteomes" id="UP000034044"/>
    </source>
</evidence>
<protein>
    <recommendedName>
        <fullName evidence="12">Multi-copper polyphenol oxidoreductase, laccase</fullName>
    </recommendedName>
</protein>
<organism evidence="10 11">
    <name type="scientific">Candidatus Wolfebacteria bacterium GW2011_GWC1_37_10</name>
    <dbReference type="NCBI Taxonomy" id="1619010"/>
    <lineage>
        <taxon>Bacteria</taxon>
        <taxon>Candidatus Wolfeibacteriota</taxon>
    </lineage>
</organism>
<dbReference type="InterPro" id="IPR011324">
    <property type="entry name" value="Cytotoxic_necrot_fac-like_cat"/>
</dbReference>
<evidence type="ECO:0000256" key="2">
    <source>
        <dbReference type="ARBA" id="ARBA00007353"/>
    </source>
</evidence>
<dbReference type="GO" id="GO:0005507">
    <property type="term" value="F:copper ion binding"/>
    <property type="evidence" value="ECO:0007669"/>
    <property type="project" value="TreeGrafter"/>
</dbReference>
<dbReference type="PANTHER" id="PTHR30616:SF2">
    <property type="entry name" value="PURINE NUCLEOSIDE PHOSPHORYLASE LACC1"/>
    <property type="match status" value="1"/>
</dbReference>
<keyword evidence="5" id="KW-0378">Hydrolase</keyword>
<dbReference type="Pfam" id="PF02578">
    <property type="entry name" value="Cu-oxidase_4"/>
    <property type="match status" value="1"/>
</dbReference>
<dbReference type="InterPro" id="IPR003730">
    <property type="entry name" value="Cu_polyphenol_OxRdtase"/>
</dbReference>
<dbReference type="SUPFAM" id="SSF64438">
    <property type="entry name" value="CNF1/YfiH-like putative cysteine hydrolases"/>
    <property type="match status" value="1"/>
</dbReference>
<evidence type="ECO:0000256" key="7">
    <source>
        <dbReference type="ARBA" id="ARBA00047989"/>
    </source>
</evidence>
<dbReference type="Proteomes" id="UP000034044">
    <property type="component" value="Unassembled WGS sequence"/>
</dbReference>
<dbReference type="EMBL" id="LBSR01000003">
    <property type="protein sequence ID" value="KKQ23180.1"/>
    <property type="molecule type" value="Genomic_DNA"/>
</dbReference>
<evidence type="ECO:0000256" key="3">
    <source>
        <dbReference type="ARBA" id="ARBA00022679"/>
    </source>
</evidence>
<sequence length="253" mass="28707">MDKVIFFRKSNGLIIGMTTQEAGNFYPNGSSIKAIELAEKTIRLVDYPKFSNLIVMRAERHGNSVINLSSLADTVGIVEFFCDGVIYKGPGAAVFFPGGCPAIAFYDPEKNLFGLLHGGWQPMIKGIIKKFLAEWEISGGKKERTKIQFLPSICESCLIYDDPYFNSTIFPKLVELFGNKKSAKDFFTSVRKKTHFQLNFLIEHLIRRDGYNNISILPARKNCTCCGDNTYWCYRHHDNGNEKYRNAAFIIAR</sequence>
<evidence type="ECO:0000256" key="8">
    <source>
        <dbReference type="ARBA" id="ARBA00048968"/>
    </source>
</evidence>
<comment type="similarity">
    <text evidence="2">Belongs to the purine nucleoside phosphorylase YfiH/LACC1 family.</text>
</comment>
<dbReference type="InterPro" id="IPR038371">
    <property type="entry name" value="Cu_polyphenol_OxRdtase_sf"/>
</dbReference>
<dbReference type="GO" id="GO:0017061">
    <property type="term" value="F:S-methyl-5-thioadenosine phosphorylase activity"/>
    <property type="evidence" value="ECO:0007669"/>
    <property type="project" value="UniProtKB-EC"/>
</dbReference>
<evidence type="ECO:0000256" key="9">
    <source>
        <dbReference type="ARBA" id="ARBA00049893"/>
    </source>
</evidence>
<comment type="catalytic activity">
    <reaction evidence="9">
        <text>S-methyl-5'-thioadenosine + phosphate = 5-(methylsulfanyl)-alpha-D-ribose 1-phosphate + adenine</text>
        <dbReference type="Rhea" id="RHEA:11852"/>
        <dbReference type="ChEBI" id="CHEBI:16708"/>
        <dbReference type="ChEBI" id="CHEBI:17509"/>
        <dbReference type="ChEBI" id="CHEBI:43474"/>
        <dbReference type="ChEBI" id="CHEBI:58533"/>
        <dbReference type="EC" id="2.4.2.28"/>
    </reaction>
    <physiologicalReaction direction="left-to-right" evidence="9">
        <dbReference type="Rhea" id="RHEA:11853"/>
    </physiologicalReaction>
</comment>
<dbReference type="AlphaFoldDB" id="A0A0G0GAV1"/>
<comment type="catalytic activity">
    <reaction evidence="7">
        <text>adenosine + H2O + H(+) = inosine + NH4(+)</text>
        <dbReference type="Rhea" id="RHEA:24408"/>
        <dbReference type="ChEBI" id="CHEBI:15377"/>
        <dbReference type="ChEBI" id="CHEBI:15378"/>
        <dbReference type="ChEBI" id="CHEBI:16335"/>
        <dbReference type="ChEBI" id="CHEBI:17596"/>
        <dbReference type="ChEBI" id="CHEBI:28938"/>
        <dbReference type="EC" id="3.5.4.4"/>
    </reaction>
    <physiologicalReaction direction="left-to-right" evidence="7">
        <dbReference type="Rhea" id="RHEA:24409"/>
    </physiologicalReaction>
</comment>
<evidence type="ECO:0000256" key="5">
    <source>
        <dbReference type="ARBA" id="ARBA00022801"/>
    </source>
</evidence>
<keyword evidence="3" id="KW-0808">Transferase</keyword>
<dbReference type="GO" id="GO:0016787">
    <property type="term" value="F:hydrolase activity"/>
    <property type="evidence" value="ECO:0007669"/>
    <property type="project" value="UniProtKB-KW"/>
</dbReference>
<comment type="catalytic activity">
    <reaction evidence="1">
        <text>inosine + phosphate = alpha-D-ribose 1-phosphate + hypoxanthine</text>
        <dbReference type="Rhea" id="RHEA:27646"/>
        <dbReference type="ChEBI" id="CHEBI:17368"/>
        <dbReference type="ChEBI" id="CHEBI:17596"/>
        <dbReference type="ChEBI" id="CHEBI:43474"/>
        <dbReference type="ChEBI" id="CHEBI:57720"/>
        <dbReference type="EC" id="2.4.2.1"/>
    </reaction>
    <physiologicalReaction direction="left-to-right" evidence="1">
        <dbReference type="Rhea" id="RHEA:27647"/>
    </physiologicalReaction>
</comment>
<accession>A0A0G0GAV1</accession>
<evidence type="ECO:0000313" key="10">
    <source>
        <dbReference type="EMBL" id="KKQ23180.1"/>
    </source>
</evidence>
<evidence type="ECO:0000256" key="6">
    <source>
        <dbReference type="ARBA" id="ARBA00022833"/>
    </source>
</evidence>
<dbReference type="PANTHER" id="PTHR30616">
    <property type="entry name" value="UNCHARACTERIZED PROTEIN YFIH"/>
    <property type="match status" value="1"/>
</dbReference>
<gene>
    <name evidence="10" type="ORF">US36_C0003G0014</name>
</gene>
<keyword evidence="6" id="KW-0862">Zinc</keyword>
<reference evidence="10 11" key="1">
    <citation type="journal article" date="2015" name="Nature">
        <title>rRNA introns, odd ribosomes, and small enigmatic genomes across a large radiation of phyla.</title>
        <authorList>
            <person name="Brown C.T."/>
            <person name="Hug L.A."/>
            <person name="Thomas B.C."/>
            <person name="Sharon I."/>
            <person name="Castelle C.J."/>
            <person name="Singh A."/>
            <person name="Wilkins M.J."/>
            <person name="Williams K.H."/>
            <person name="Banfield J.F."/>
        </authorList>
    </citation>
    <scope>NUCLEOTIDE SEQUENCE [LARGE SCALE GENOMIC DNA]</scope>
</reference>
<comment type="catalytic activity">
    <reaction evidence="8">
        <text>adenosine + phosphate = alpha-D-ribose 1-phosphate + adenine</text>
        <dbReference type="Rhea" id="RHEA:27642"/>
        <dbReference type="ChEBI" id="CHEBI:16335"/>
        <dbReference type="ChEBI" id="CHEBI:16708"/>
        <dbReference type="ChEBI" id="CHEBI:43474"/>
        <dbReference type="ChEBI" id="CHEBI:57720"/>
        <dbReference type="EC" id="2.4.2.1"/>
    </reaction>
    <physiologicalReaction direction="left-to-right" evidence="8">
        <dbReference type="Rhea" id="RHEA:27643"/>
    </physiologicalReaction>
</comment>
<evidence type="ECO:0000256" key="1">
    <source>
        <dbReference type="ARBA" id="ARBA00000553"/>
    </source>
</evidence>
<proteinExistence type="inferred from homology"/>
<evidence type="ECO:0000256" key="4">
    <source>
        <dbReference type="ARBA" id="ARBA00022723"/>
    </source>
</evidence>
<dbReference type="CDD" id="cd16833">
    <property type="entry name" value="YfiH"/>
    <property type="match status" value="1"/>
</dbReference>
<comment type="caution">
    <text evidence="10">The sequence shown here is derived from an EMBL/GenBank/DDBJ whole genome shotgun (WGS) entry which is preliminary data.</text>
</comment>
<keyword evidence="4" id="KW-0479">Metal-binding</keyword>
<name>A0A0G0GAV1_9BACT</name>
<dbReference type="Gene3D" id="3.60.140.10">
    <property type="entry name" value="CNF1/YfiH-like putative cysteine hydrolases"/>
    <property type="match status" value="1"/>
</dbReference>